<evidence type="ECO:0000259" key="1">
    <source>
        <dbReference type="Pfam" id="PF13456"/>
    </source>
</evidence>
<dbReference type="EMBL" id="KZ451911">
    <property type="protein sequence ID" value="PKA63178.1"/>
    <property type="molecule type" value="Genomic_DNA"/>
</dbReference>
<dbReference type="Gene3D" id="3.30.420.10">
    <property type="entry name" value="Ribonuclease H-like superfamily/Ribonuclease H"/>
    <property type="match status" value="1"/>
</dbReference>
<dbReference type="AlphaFoldDB" id="A0A2I0B5U6"/>
<accession>A0A2I0B5U6</accession>
<sequence length="204" mass="22354">MCSKRRLSVTGGTCCSAELHAAFLAADLVKPWIGKFQGVWFEGDSEHTIQQLHSAVQHSYHASTIDFYGFLSVLSSFQHYKISHVYRQANMAAHYVASSSFATGHFQGEGPAAVRGCRDPLMLVIFWGRVSVRKSVGPVRHHVFGQDAAQEPRVNISPPHCQGANINMSPGMRTVAKMDELPEVYKDKMGAESAASHSILPLSV</sequence>
<dbReference type="InterPro" id="IPR036397">
    <property type="entry name" value="RNaseH_sf"/>
</dbReference>
<protein>
    <recommendedName>
        <fullName evidence="1">RNase H type-1 domain-containing protein</fullName>
    </recommendedName>
</protein>
<evidence type="ECO:0000313" key="3">
    <source>
        <dbReference type="Proteomes" id="UP000236161"/>
    </source>
</evidence>
<dbReference type="CDD" id="cd06222">
    <property type="entry name" value="RNase_H_like"/>
    <property type="match status" value="1"/>
</dbReference>
<proteinExistence type="predicted"/>
<organism evidence="2 3">
    <name type="scientific">Apostasia shenzhenica</name>
    <dbReference type="NCBI Taxonomy" id="1088818"/>
    <lineage>
        <taxon>Eukaryota</taxon>
        <taxon>Viridiplantae</taxon>
        <taxon>Streptophyta</taxon>
        <taxon>Embryophyta</taxon>
        <taxon>Tracheophyta</taxon>
        <taxon>Spermatophyta</taxon>
        <taxon>Magnoliopsida</taxon>
        <taxon>Liliopsida</taxon>
        <taxon>Asparagales</taxon>
        <taxon>Orchidaceae</taxon>
        <taxon>Apostasioideae</taxon>
        <taxon>Apostasia</taxon>
    </lineage>
</organism>
<keyword evidence="3" id="KW-1185">Reference proteome</keyword>
<dbReference type="InterPro" id="IPR044730">
    <property type="entry name" value="RNase_H-like_dom_plant"/>
</dbReference>
<dbReference type="Pfam" id="PF13456">
    <property type="entry name" value="RVT_3"/>
    <property type="match status" value="1"/>
</dbReference>
<gene>
    <name evidence="2" type="ORF">AXF42_Ash007974</name>
</gene>
<dbReference type="InterPro" id="IPR002156">
    <property type="entry name" value="RNaseH_domain"/>
</dbReference>
<evidence type="ECO:0000313" key="2">
    <source>
        <dbReference type="EMBL" id="PKA63178.1"/>
    </source>
</evidence>
<dbReference type="Proteomes" id="UP000236161">
    <property type="component" value="Unassembled WGS sequence"/>
</dbReference>
<dbReference type="GO" id="GO:0003676">
    <property type="term" value="F:nucleic acid binding"/>
    <property type="evidence" value="ECO:0007669"/>
    <property type="project" value="InterPro"/>
</dbReference>
<dbReference type="GO" id="GO:0004523">
    <property type="term" value="F:RNA-DNA hybrid ribonuclease activity"/>
    <property type="evidence" value="ECO:0007669"/>
    <property type="project" value="InterPro"/>
</dbReference>
<name>A0A2I0B5U6_9ASPA</name>
<feature type="domain" description="RNase H type-1" evidence="1">
    <location>
        <begin position="17"/>
        <end position="99"/>
    </location>
</feature>
<reference evidence="2 3" key="1">
    <citation type="journal article" date="2017" name="Nature">
        <title>The Apostasia genome and the evolution of orchids.</title>
        <authorList>
            <person name="Zhang G.Q."/>
            <person name="Liu K.W."/>
            <person name="Li Z."/>
            <person name="Lohaus R."/>
            <person name="Hsiao Y.Y."/>
            <person name="Niu S.C."/>
            <person name="Wang J.Y."/>
            <person name="Lin Y.C."/>
            <person name="Xu Q."/>
            <person name="Chen L.J."/>
            <person name="Yoshida K."/>
            <person name="Fujiwara S."/>
            <person name="Wang Z.W."/>
            <person name="Zhang Y.Q."/>
            <person name="Mitsuda N."/>
            <person name="Wang M."/>
            <person name="Liu G.H."/>
            <person name="Pecoraro L."/>
            <person name="Huang H.X."/>
            <person name="Xiao X.J."/>
            <person name="Lin M."/>
            <person name="Wu X.Y."/>
            <person name="Wu W.L."/>
            <person name="Chen Y.Y."/>
            <person name="Chang S.B."/>
            <person name="Sakamoto S."/>
            <person name="Ohme-Takagi M."/>
            <person name="Yagi M."/>
            <person name="Zeng S.J."/>
            <person name="Shen C.Y."/>
            <person name="Yeh C.M."/>
            <person name="Luo Y.B."/>
            <person name="Tsai W.C."/>
            <person name="Van de Peer Y."/>
            <person name="Liu Z.J."/>
        </authorList>
    </citation>
    <scope>NUCLEOTIDE SEQUENCE [LARGE SCALE GENOMIC DNA]</scope>
    <source>
        <strain evidence="3">cv. Shenzhen</strain>
        <tissue evidence="2">Stem</tissue>
    </source>
</reference>